<proteinExistence type="predicted"/>
<sequence length="92" mass="10008">AGDTPPCPVTPRRTKQRTTGPPGRLIGVGSPPGDFRRLKSNTIAKPSTSAPSEIKFFGKVWPENETAVEGEEDKKKGVNTAAEEEEEEEEEE</sequence>
<evidence type="ECO:0000313" key="3">
    <source>
        <dbReference type="Proteomes" id="UP001177670"/>
    </source>
</evidence>
<keyword evidence="3" id="KW-1185">Reference proteome</keyword>
<feature type="non-terminal residue" evidence="2">
    <location>
        <position position="1"/>
    </location>
</feature>
<comment type="caution">
    <text evidence="2">The sequence shown here is derived from an EMBL/GenBank/DDBJ whole genome shotgun (WGS) entry which is preliminary data.</text>
</comment>
<dbReference type="EMBL" id="JAHYIQ010000036">
    <property type="protein sequence ID" value="KAK1119559.1"/>
    <property type="molecule type" value="Genomic_DNA"/>
</dbReference>
<feature type="region of interest" description="Disordered" evidence="1">
    <location>
        <begin position="1"/>
        <end position="35"/>
    </location>
</feature>
<dbReference type="AlphaFoldDB" id="A0AA40FI67"/>
<reference evidence="2" key="1">
    <citation type="submission" date="2021-10" db="EMBL/GenBank/DDBJ databases">
        <title>Melipona bicolor Genome sequencing and assembly.</title>
        <authorList>
            <person name="Araujo N.S."/>
            <person name="Arias M.C."/>
        </authorList>
    </citation>
    <scope>NUCLEOTIDE SEQUENCE</scope>
    <source>
        <strain evidence="2">USP_2M_L1-L4_2017</strain>
        <tissue evidence="2">Whole body</tissue>
    </source>
</reference>
<dbReference type="Proteomes" id="UP001177670">
    <property type="component" value="Unassembled WGS sequence"/>
</dbReference>
<protein>
    <submittedName>
        <fullName evidence="2">Uncharacterized protein</fullName>
    </submittedName>
</protein>
<evidence type="ECO:0000256" key="1">
    <source>
        <dbReference type="SAM" id="MobiDB-lite"/>
    </source>
</evidence>
<name>A0AA40FI67_9HYME</name>
<organism evidence="2 3">
    <name type="scientific">Melipona bicolor</name>
    <dbReference type="NCBI Taxonomy" id="60889"/>
    <lineage>
        <taxon>Eukaryota</taxon>
        <taxon>Metazoa</taxon>
        <taxon>Ecdysozoa</taxon>
        <taxon>Arthropoda</taxon>
        <taxon>Hexapoda</taxon>
        <taxon>Insecta</taxon>
        <taxon>Pterygota</taxon>
        <taxon>Neoptera</taxon>
        <taxon>Endopterygota</taxon>
        <taxon>Hymenoptera</taxon>
        <taxon>Apocrita</taxon>
        <taxon>Aculeata</taxon>
        <taxon>Apoidea</taxon>
        <taxon>Anthophila</taxon>
        <taxon>Apidae</taxon>
        <taxon>Melipona</taxon>
    </lineage>
</organism>
<feature type="region of interest" description="Disordered" evidence="1">
    <location>
        <begin position="64"/>
        <end position="92"/>
    </location>
</feature>
<evidence type="ECO:0000313" key="2">
    <source>
        <dbReference type="EMBL" id="KAK1119559.1"/>
    </source>
</evidence>
<accession>A0AA40FI67</accession>
<gene>
    <name evidence="2" type="ORF">K0M31_013384</name>
</gene>
<feature type="compositionally biased region" description="Acidic residues" evidence="1">
    <location>
        <begin position="82"/>
        <end position="92"/>
    </location>
</feature>